<keyword evidence="3" id="KW-1185">Reference proteome</keyword>
<name>A0A485BHT9_RAOTE</name>
<gene>
    <name evidence="2" type="ORF">NCTC13038_02378</name>
    <name evidence="1" type="ORF">NCTC9997_03575</name>
</gene>
<evidence type="ECO:0000313" key="4">
    <source>
        <dbReference type="Proteomes" id="UP000332594"/>
    </source>
</evidence>
<evidence type="ECO:0000313" key="1">
    <source>
        <dbReference type="EMBL" id="VED51098.1"/>
    </source>
</evidence>
<proteinExistence type="predicted"/>
<dbReference type="RefSeq" id="WP_167691825.1">
    <property type="nucleotide sequence ID" value="NZ_CP050508.1"/>
</dbReference>
<accession>A0A485BHT9</accession>
<dbReference type="GeneID" id="57505231"/>
<dbReference type="EMBL" id="LR134253">
    <property type="protein sequence ID" value="VED51098.1"/>
    <property type="molecule type" value="Genomic_DNA"/>
</dbReference>
<reference evidence="2 4" key="1">
    <citation type="submission" date="2019-03" db="EMBL/GenBank/DDBJ databases">
        <authorList>
            <consortium name="Pathogen Informatics"/>
        </authorList>
    </citation>
    <scope>NUCLEOTIDE SEQUENCE [LARGE SCALE GENOMIC DNA]</scope>
    <source>
        <strain evidence="2 4">NCTC13038</strain>
        <strain evidence="1 3">NCTC9997</strain>
    </source>
</reference>
<dbReference type="EMBL" id="CAADJG010000002">
    <property type="protein sequence ID" value="VFS71632.1"/>
    <property type="molecule type" value="Genomic_DNA"/>
</dbReference>
<sequence length="82" mass="8249">MSAYSSSLPHCPACSSALTAAIPWGDFHILTCPNHGTFTVTDTAVAMANASQKHKAALAVKVAEGSGAGSAAMIWSGDLESA</sequence>
<evidence type="ECO:0000313" key="3">
    <source>
        <dbReference type="Proteomes" id="UP000267630"/>
    </source>
</evidence>
<dbReference type="Proteomes" id="UP000267630">
    <property type="component" value="Chromosome 3"/>
</dbReference>
<evidence type="ECO:0000313" key="2">
    <source>
        <dbReference type="EMBL" id="VFS71632.1"/>
    </source>
</evidence>
<dbReference type="AlphaFoldDB" id="A0A485BHT9"/>
<organism evidence="2 4">
    <name type="scientific">Raoultella terrigena</name>
    <name type="common">Klebsiella terrigena</name>
    <dbReference type="NCBI Taxonomy" id="577"/>
    <lineage>
        <taxon>Bacteria</taxon>
        <taxon>Pseudomonadati</taxon>
        <taxon>Pseudomonadota</taxon>
        <taxon>Gammaproteobacteria</taxon>
        <taxon>Enterobacterales</taxon>
        <taxon>Enterobacteriaceae</taxon>
        <taxon>Klebsiella/Raoultella group</taxon>
        <taxon>Raoultella</taxon>
    </lineage>
</organism>
<protein>
    <submittedName>
        <fullName evidence="2">Uncharacterized protein</fullName>
    </submittedName>
</protein>
<dbReference type="Proteomes" id="UP000332594">
    <property type="component" value="Unassembled WGS sequence"/>
</dbReference>